<evidence type="ECO:0000313" key="2">
    <source>
        <dbReference type="EMBL" id="VDN06410.1"/>
    </source>
</evidence>
<dbReference type="EMBL" id="UYYF01004688">
    <property type="protein sequence ID" value="VDN06410.1"/>
    <property type="molecule type" value="Genomic_DNA"/>
</dbReference>
<dbReference type="InterPro" id="IPR011990">
    <property type="entry name" value="TPR-like_helical_dom_sf"/>
</dbReference>
<protein>
    <submittedName>
        <fullName evidence="4">Regulator of microtubule dynamics protein 1</fullName>
    </submittedName>
</protein>
<dbReference type="STRING" id="103827.A0A0N5D709"/>
<dbReference type="OrthoDB" id="512473at2759"/>
<evidence type="ECO:0000313" key="4">
    <source>
        <dbReference type="WBParaSite" id="TCLT_0000883801-mRNA-1"/>
    </source>
</evidence>
<sequence>MAASSEIFAQLDDFLNAYEGDKAYNLAKTLLEEAGEKVDTNLYLCFMHACYIVSNCSTNEIKRKTVLDEAYGYGKKIFELEPNNREVLKWCAIITGSLAEVATMKEKIALGHEFKNYLDKAAENEPDSSIFHMRGRFSYQIANLSWLERTAASVVFGAPPYATIENALSDLLRAEELNPGQIDNQLYIAKCYLDQGDRINASKYLTNVIYSHAVDEIDVEQQNEARKLIENIIKEQSQELITLKMPEEITMKTRKAKDNTKLEDTSEESNPEDTNDTVKPE</sequence>
<name>A0A0N5D709_THECL</name>
<dbReference type="GO" id="GO:0008017">
    <property type="term" value="F:microtubule binding"/>
    <property type="evidence" value="ECO:0007669"/>
    <property type="project" value="TreeGrafter"/>
</dbReference>
<dbReference type="PANTHER" id="PTHR16056:SF36">
    <property type="entry name" value="TETRATRICOPEPTIDE REPEAT PROTEIN"/>
    <property type="match status" value="1"/>
</dbReference>
<dbReference type="PANTHER" id="PTHR16056">
    <property type="entry name" value="REGULATOR OF MICROTUBULE DYNAMICS PROTEIN"/>
    <property type="match status" value="1"/>
</dbReference>
<dbReference type="GO" id="GO:0005739">
    <property type="term" value="C:mitochondrion"/>
    <property type="evidence" value="ECO:0007669"/>
    <property type="project" value="TreeGrafter"/>
</dbReference>
<accession>A0A0N5D709</accession>
<dbReference type="GO" id="GO:0097431">
    <property type="term" value="C:mitotic spindle pole"/>
    <property type="evidence" value="ECO:0007669"/>
    <property type="project" value="TreeGrafter"/>
</dbReference>
<dbReference type="GO" id="GO:0005876">
    <property type="term" value="C:spindle microtubule"/>
    <property type="evidence" value="ECO:0007669"/>
    <property type="project" value="TreeGrafter"/>
</dbReference>
<dbReference type="InterPro" id="IPR049039">
    <property type="entry name" value="RMD1-3_a_helical_rpt"/>
</dbReference>
<feature type="region of interest" description="Disordered" evidence="1">
    <location>
        <begin position="252"/>
        <end position="281"/>
    </location>
</feature>
<proteinExistence type="predicted"/>
<feature type="compositionally biased region" description="Basic and acidic residues" evidence="1">
    <location>
        <begin position="252"/>
        <end position="264"/>
    </location>
</feature>
<dbReference type="Proteomes" id="UP000276776">
    <property type="component" value="Unassembled WGS sequence"/>
</dbReference>
<organism evidence="4">
    <name type="scientific">Thelazia callipaeda</name>
    <name type="common">Oriental eyeworm</name>
    <name type="synonym">Parasitic nematode</name>
    <dbReference type="NCBI Taxonomy" id="103827"/>
    <lineage>
        <taxon>Eukaryota</taxon>
        <taxon>Metazoa</taxon>
        <taxon>Ecdysozoa</taxon>
        <taxon>Nematoda</taxon>
        <taxon>Chromadorea</taxon>
        <taxon>Rhabditida</taxon>
        <taxon>Spirurina</taxon>
        <taxon>Spiruromorpha</taxon>
        <taxon>Thelazioidea</taxon>
        <taxon>Thelaziidae</taxon>
        <taxon>Thelazia</taxon>
    </lineage>
</organism>
<reference evidence="4" key="1">
    <citation type="submission" date="2017-02" db="UniProtKB">
        <authorList>
            <consortium name="WormBaseParasite"/>
        </authorList>
    </citation>
    <scope>IDENTIFICATION</scope>
</reference>
<reference evidence="2 3" key="2">
    <citation type="submission" date="2018-11" db="EMBL/GenBank/DDBJ databases">
        <authorList>
            <consortium name="Pathogen Informatics"/>
        </authorList>
    </citation>
    <scope>NUCLEOTIDE SEQUENCE [LARGE SCALE GENOMIC DNA]</scope>
</reference>
<gene>
    <name evidence="2" type="ORF">TCLT_LOCUS8827</name>
</gene>
<evidence type="ECO:0000313" key="3">
    <source>
        <dbReference type="Proteomes" id="UP000276776"/>
    </source>
</evidence>
<dbReference type="Gene3D" id="1.25.40.10">
    <property type="entry name" value="Tetratricopeptide repeat domain"/>
    <property type="match status" value="1"/>
</dbReference>
<dbReference type="OMA" id="FCYTVAS"/>
<feature type="compositionally biased region" description="Acidic residues" evidence="1">
    <location>
        <begin position="265"/>
        <end position="275"/>
    </location>
</feature>
<dbReference type="Pfam" id="PF21033">
    <property type="entry name" value="RMD1-3"/>
    <property type="match status" value="1"/>
</dbReference>
<dbReference type="WBParaSite" id="TCLT_0000883801-mRNA-1">
    <property type="protein sequence ID" value="TCLT_0000883801-mRNA-1"/>
    <property type="gene ID" value="TCLT_0000883801"/>
</dbReference>
<keyword evidence="3" id="KW-1185">Reference proteome</keyword>
<dbReference type="SUPFAM" id="SSF48452">
    <property type="entry name" value="TPR-like"/>
    <property type="match status" value="1"/>
</dbReference>
<dbReference type="AlphaFoldDB" id="A0A0N5D709"/>
<evidence type="ECO:0000256" key="1">
    <source>
        <dbReference type="SAM" id="MobiDB-lite"/>
    </source>
</evidence>